<keyword evidence="2" id="KW-1185">Reference proteome</keyword>
<dbReference type="SUPFAM" id="SSF55486">
    <property type="entry name" value="Metalloproteases ('zincins'), catalytic domain"/>
    <property type="match status" value="1"/>
</dbReference>
<dbReference type="Pfam" id="PF06262">
    <property type="entry name" value="Zincin_1"/>
    <property type="match status" value="1"/>
</dbReference>
<dbReference type="InterPro" id="IPR010428">
    <property type="entry name" value="Zincin_1"/>
</dbReference>
<gene>
    <name evidence="1" type="ORF">NBM05_12810</name>
</gene>
<comment type="caution">
    <text evidence="1">The sequence shown here is derived from an EMBL/GenBank/DDBJ whole genome shotgun (WGS) entry which is preliminary data.</text>
</comment>
<evidence type="ECO:0000313" key="2">
    <source>
        <dbReference type="Proteomes" id="UP001139502"/>
    </source>
</evidence>
<dbReference type="InterPro" id="IPR038555">
    <property type="entry name" value="Zincin_1_sf"/>
</dbReference>
<accession>A0A9X2HCK3</accession>
<sequence>MLHITPDQFESLVADALDAVPEEALERLENVVFLIEDRPEDGSDLLGMYEGISLTERSFYGYGNMPDRIVLFRENLVAACRDEEELRREIHITLMHEIAHCYGIPEERLHELGWG</sequence>
<name>A0A9X2HCK3_9MICC</name>
<organism evidence="1 2">
    <name type="scientific">Rothia santali</name>
    <dbReference type="NCBI Taxonomy" id="2949643"/>
    <lineage>
        <taxon>Bacteria</taxon>
        <taxon>Bacillati</taxon>
        <taxon>Actinomycetota</taxon>
        <taxon>Actinomycetes</taxon>
        <taxon>Micrococcales</taxon>
        <taxon>Micrococcaceae</taxon>
        <taxon>Rothia</taxon>
    </lineage>
</organism>
<dbReference type="Gene3D" id="3.30.2010.20">
    <property type="match status" value="1"/>
</dbReference>
<evidence type="ECO:0000313" key="1">
    <source>
        <dbReference type="EMBL" id="MCP3426861.1"/>
    </source>
</evidence>
<protein>
    <submittedName>
        <fullName evidence="1">Metallopeptidase family protein</fullName>
    </submittedName>
</protein>
<dbReference type="Proteomes" id="UP001139502">
    <property type="component" value="Unassembled WGS sequence"/>
</dbReference>
<dbReference type="RefSeq" id="WP_254168148.1">
    <property type="nucleotide sequence ID" value="NZ_JANAFB010000039.1"/>
</dbReference>
<proteinExistence type="predicted"/>
<dbReference type="CDD" id="cd12952">
    <property type="entry name" value="MMP_ACEL2062"/>
    <property type="match status" value="1"/>
</dbReference>
<dbReference type="AlphaFoldDB" id="A0A9X2HCK3"/>
<reference evidence="1" key="1">
    <citation type="submission" date="2022-06" db="EMBL/GenBank/DDBJ databases">
        <title>Rothia sp. isolated from sandalwood seedling.</title>
        <authorList>
            <person name="Tuikhar N."/>
            <person name="Kirdat K."/>
            <person name="Thorat V."/>
            <person name="Swetha P."/>
            <person name="Padma S."/>
            <person name="Sundararaj R."/>
            <person name="Yadav A."/>
        </authorList>
    </citation>
    <scope>NUCLEOTIDE SEQUENCE</scope>
    <source>
        <strain evidence="1">AR01</strain>
    </source>
</reference>
<dbReference type="EMBL" id="JANAFB010000039">
    <property type="protein sequence ID" value="MCP3426861.1"/>
    <property type="molecule type" value="Genomic_DNA"/>
</dbReference>